<feature type="region of interest" description="Disordered" evidence="10">
    <location>
        <begin position="1035"/>
        <end position="1138"/>
    </location>
</feature>
<dbReference type="GO" id="GO:0003887">
    <property type="term" value="F:DNA-directed DNA polymerase activity"/>
    <property type="evidence" value="ECO:0007669"/>
    <property type="project" value="UniProtKB-KW"/>
</dbReference>
<dbReference type="PANTHER" id="PTHR32294:SF4">
    <property type="entry name" value="ERROR-PRONE DNA POLYMERASE"/>
    <property type="match status" value="1"/>
</dbReference>
<accession>A0A251XDR4</accession>
<evidence type="ECO:0000256" key="2">
    <source>
        <dbReference type="ARBA" id="ARBA00022490"/>
    </source>
</evidence>
<evidence type="ECO:0000313" key="12">
    <source>
        <dbReference type="EMBL" id="OUD99783.1"/>
    </source>
</evidence>
<dbReference type="Proteomes" id="UP000195062">
    <property type="component" value="Unassembled WGS sequence"/>
</dbReference>
<feature type="compositionally biased region" description="Basic and acidic residues" evidence="10">
    <location>
        <begin position="469"/>
        <end position="481"/>
    </location>
</feature>
<sequence>MSFTHLHVASAFSAHFGTSAPEALVDRVASEGAPAAAITDRDGLYGAVRHIRRSLAAGVSPVVGAELGLTGEHPGRITVLAHGGTRGQGWAALSRLISASHGRGTARSTARSAQAGIARTRPPAFLLGEDGPVGTVMLGPDSDVGRAVAAGDHALASRHLAEWARLLPGAVVVEVVCHFTEPGESASLRHAARMLELADAHRVPAVLTNAVRYLEPDDALTGDVLDAAGTLRPLGSFRPQPNGQAWLKTPTEMQGIAREIAGASSLDRRAGEALLRATEELADRCRLDPDADLAWRKPKLPEKSVIGVTGDPDEALWRKAEAGVTERFGHVDEAMRQRVLARMRTELTTITGFGFATYFLTVADVCALMRDMGVRNQARGSGAGSLVNYLLRISNVDPLEHDLLFERFLGKVRSTLPTSTSTWSRPGGTRSTTACSRSTAATGSPCCRCRTPTGPRRRARRGARARPRRAADRLHRQEHLALQRARVPGGARDEARAQAHRRPRARRPEHRPAGRPHRAARPAPPAHLHAPVRRDPRRLRPAQHEPCATERHGPADEPVRQGRHRRHGAPEARHPRVRMQSTMAYALDEIHRIHGTRSAVAGGIPVDARYVHRDGRIELDEIPHDDEETFAAIRTTHTLGMFQIESPGQRELIGKMQPDVYEDLIADISLFRPGPMKGNMVAPFLDTKHGITLPDYLHPRFAPFLAPTFGVVIYHEQVIRIFADCMQVSLAEADELRRNMERMDTVVEQAFRERTAMHVDGRTGRRPFSDADVERIWKALKGFGSFGFCKAHGAAFALPTWQSAWLKTHYPAEFLAGILTHDPGMYPKRLLLTEARRMGVPVLPLDVNRSRGVYRVERVEGGETTGRTRIGELGIRLSLQDVHGMSEAELERIERGQPYDSISDFYAKAQPSRALLERLAAVGALDPLATNEDDRAARGAASRGDVMAYVRRLTARAARPADPAGQLPLFVDDRDLIPRGSPDPDGRARVAAELDILQMEVTEHVLESYRPMLDELGVIPASQLLECAAAPRWWSRGSASPRRRRPCAAASAWSSSASTTARAAPTPPSSTRRSRRPGPCSLARGCSSSGAHQAHGRAGRLHPGGGRVGPQGDVGALAGRQAAGRRRPDGLDDAAQVA</sequence>
<dbReference type="Pfam" id="PF14579">
    <property type="entry name" value="HHH_6"/>
    <property type="match status" value="1"/>
</dbReference>
<dbReference type="SMART" id="SM00481">
    <property type="entry name" value="POLIIIAc"/>
    <property type="match status" value="1"/>
</dbReference>
<proteinExistence type="predicted"/>
<feature type="compositionally biased region" description="Low complexity" evidence="10">
    <location>
        <begin position="1110"/>
        <end position="1122"/>
    </location>
</feature>
<keyword evidence="3" id="KW-0808">Transferase</keyword>
<feature type="compositionally biased region" description="Basic and acidic residues" evidence="10">
    <location>
        <begin position="547"/>
        <end position="560"/>
    </location>
</feature>
<evidence type="ECO:0000256" key="8">
    <source>
        <dbReference type="ARBA" id="ARBA00023204"/>
    </source>
</evidence>
<dbReference type="CDD" id="cd07431">
    <property type="entry name" value="PHP_PolIIIA"/>
    <property type="match status" value="1"/>
</dbReference>
<name>A0A251XDR4_CLAMM</name>
<comment type="caution">
    <text evidence="12">The sequence shown here is derived from an EMBL/GenBank/DDBJ whole genome shotgun (WGS) entry which is preliminary data.</text>
</comment>
<comment type="catalytic activity">
    <reaction evidence="9">
        <text>DNA(n) + a 2'-deoxyribonucleoside 5'-triphosphate = DNA(n+1) + diphosphate</text>
        <dbReference type="Rhea" id="RHEA:22508"/>
        <dbReference type="Rhea" id="RHEA-COMP:17339"/>
        <dbReference type="Rhea" id="RHEA-COMP:17340"/>
        <dbReference type="ChEBI" id="CHEBI:33019"/>
        <dbReference type="ChEBI" id="CHEBI:61560"/>
        <dbReference type="ChEBI" id="CHEBI:173112"/>
        <dbReference type="EC" id="2.7.7.7"/>
    </reaction>
</comment>
<keyword evidence="4" id="KW-0548">Nucleotidyltransferase</keyword>
<protein>
    <recommendedName>
        <fullName evidence="1">DNA-directed DNA polymerase</fullName>
        <ecNumber evidence="1">2.7.7.7</ecNumber>
    </recommendedName>
</protein>
<dbReference type="PANTHER" id="PTHR32294">
    <property type="entry name" value="DNA POLYMERASE III SUBUNIT ALPHA"/>
    <property type="match status" value="1"/>
</dbReference>
<dbReference type="InterPro" id="IPR003141">
    <property type="entry name" value="Pol/His_phosphatase_N"/>
</dbReference>
<dbReference type="InterPro" id="IPR040982">
    <property type="entry name" value="DNA_pol3_finger"/>
</dbReference>
<dbReference type="EC" id="2.7.7.7" evidence="1"/>
<dbReference type="Pfam" id="PF02811">
    <property type="entry name" value="PHP"/>
    <property type="match status" value="1"/>
</dbReference>
<evidence type="ECO:0000256" key="9">
    <source>
        <dbReference type="ARBA" id="ARBA00049244"/>
    </source>
</evidence>
<feature type="compositionally biased region" description="Basic residues" evidence="10">
    <location>
        <begin position="455"/>
        <end position="468"/>
    </location>
</feature>
<dbReference type="Pfam" id="PF07733">
    <property type="entry name" value="DNA_pol3_alpha"/>
    <property type="match status" value="1"/>
</dbReference>
<keyword evidence="5" id="KW-0235">DNA replication</keyword>
<dbReference type="EMBL" id="MDHH01000010">
    <property type="protein sequence ID" value="OUD99783.1"/>
    <property type="molecule type" value="Genomic_DNA"/>
</dbReference>
<feature type="compositionally biased region" description="Low complexity" evidence="10">
    <location>
        <begin position="1047"/>
        <end position="1064"/>
    </location>
</feature>
<feature type="region of interest" description="Disordered" evidence="10">
    <location>
        <begin position="416"/>
        <end position="575"/>
    </location>
</feature>
<organism evidence="12 13">
    <name type="scientific">Clavibacter michiganensis subsp. michiganensis</name>
    <dbReference type="NCBI Taxonomy" id="33013"/>
    <lineage>
        <taxon>Bacteria</taxon>
        <taxon>Bacillati</taxon>
        <taxon>Actinomycetota</taxon>
        <taxon>Actinomycetes</taxon>
        <taxon>Micrococcales</taxon>
        <taxon>Microbacteriaceae</taxon>
        <taxon>Clavibacter</taxon>
    </lineage>
</organism>
<dbReference type="InterPro" id="IPR029460">
    <property type="entry name" value="DNAPol_HHH"/>
</dbReference>
<reference evidence="12 13" key="1">
    <citation type="submission" date="2016-08" db="EMBL/GenBank/DDBJ databases">
        <title>Genome sequence of Clavibacter michiganensis subsp. michiganensis strain CASJ007.</title>
        <authorList>
            <person name="Thapa S.P."/>
            <person name="Coaker G."/>
        </authorList>
    </citation>
    <scope>NUCLEOTIDE SEQUENCE [LARGE SCALE GENOMIC DNA]</scope>
    <source>
        <strain evidence="12">CASJ007</strain>
    </source>
</reference>
<feature type="compositionally biased region" description="Low complexity" evidence="10">
    <location>
        <begin position="427"/>
        <end position="454"/>
    </location>
</feature>
<keyword evidence="13" id="KW-1185">Reference proteome</keyword>
<dbReference type="Gene3D" id="3.20.20.140">
    <property type="entry name" value="Metal-dependent hydrolases"/>
    <property type="match status" value="1"/>
</dbReference>
<dbReference type="InterPro" id="IPR011708">
    <property type="entry name" value="DNA_pol3_alpha_NTPase_dom"/>
</dbReference>
<evidence type="ECO:0000256" key="3">
    <source>
        <dbReference type="ARBA" id="ARBA00022679"/>
    </source>
</evidence>
<gene>
    <name evidence="12" type="primary">dnaE_4</name>
    <name evidence="12" type="ORF">CMMCAS07_20125</name>
</gene>
<evidence type="ECO:0000256" key="1">
    <source>
        <dbReference type="ARBA" id="ARBA00012417"/>
    </source>
</evidence>
<evidence type="ECO:0000256" key="4">
    <source>
        <dbReference type="ARBA" id="ARBA00022695"/>
    </source>
</evidence>
<dbReference type="GO" id="GO:0006281">
    <property type="term" value="P:DNA repair"/>
    <property type="evidence" value="ECO:0007669"/>
    <property type="project" value="UniProtKB-KW"/>
</dbReference>
<evidence type="ECO:0000259" key="11">
    <source>
        <dbReference type="SMART" id="SM00481"/>
    </source>
</evidence>
<dbReference type="GO" id="GO:0006260">
    <property type="term" value="P:DNA replication"/>
    <property type="evidence" value="ECO:0007669"/>
    <property type="project" value="UniProtKB-KW"/>
</dbReference>
<evidence type="ECO:0000256" key="6">
    <source>
        <dbReference type="ARBA" id="ARBA00022763"/>
    </source>
</evidence>
<dbReference type="InterPro" id="IPR004013">
    <property type="entry name" value="PHP_dom"/>
</dbReference>
<evidence type="ECO:0000256" key="10">
    <source>
        <dbReference type="SAM" id="MobiDB-lite"/>
    </source>
</evidence>
<evidence type="ECO:0000256" key="5">
    <source>
        <dbReference type="ARBA" id="ARBA00022705"/>
    </source>
</evidence>
<feature type="domain" description="Polymerase/histidinol phosphatase N-terminal" evidence="11">
    <location>
        <begin position="4"/>
        <end position="71"/>
    </location>
</feature>
<keyword evidence="7" id="KW-0239">DNA-directed DNA polymerase</keyword>
<keyword evidence="2" id="KW-0963">Cytoplasm</keyword>
<keyword evidence="6" id="KW-0227">DNA damage</keyword>
<dbReference type="AlphaFoldDB" id="A0A251XDR4"/>
<feature type="compositionally biased region" description="Basic residues" evidence="10">
    <location>
        <begin position="498"/>
        <end position="520"/>
    </location>
</feature>
<dbReference type="GO" id="GO:0008408">
    <property type="term" value="F:3'-5' exonuclease activity"/>
    <property type="evidence" value="ECO:0007669"/>
    <property type="project" value="InterPro"/>
</dbReference>
<dbReference type="Pfam" id="PF17657">
    <property type="entry name" value="DNA_pol3_finger"/>
    <property type="match status" value="1"/>
</dbReference>
<dbReference type="InterPro" id="IPR004805">
    <property type="entry name" value="DnaE2/DnaE/PolC"/>
</dbReference>
<evidence type="ECO:0000256" key="7">
    <source>
        <dbReference type="ARBA" id="ARBA00022932"/>
    </source>
</evidence>
<keyword evidence="8" id="KW-0234">DNA repair</keyword>
<evidence type="ECO:0000313" key="13">
    <source>
        <dbReference type="Proteomes" id="UP000195062"/>
    </source>
</evidence>